<dbReference type="GO" id="GO:0004222">
    <property type="term" value="F:metalloendopeptidase activity"/>
    <property type="evidence" value="ECO:0007669"/>
    <property type="project" value="InterPro"/>
</dbReference>
<dbReference type="PANTHER" id="PTHR22726:SF1">
    <property type="entry name" value="METALLOENDOPEPTIDASE OMA1, MITOCHONDRIAL"/>
    <property type="match status" value="1"/>
</dbReference>
<keyword evidence="5 9" id="KW-0482">Metalloprotease</keyword>
<evidence type="ECO:0000256" key="5">
    <source>
        <dbReference type="ARBA" id="ARBA00023049"/>
    </source>
</evidence>
<dbReference type="EMBL" id="MUJZ01005385">
    <property type="protein sequence ID" value="OTF83053.1"/>
    <property type="molecule type" value="Genomic_DNA"/>
</dbReference>
<reference evidence="11 12" key="1">
    <citation type="submission" date="2017-03" db="EMBL/GenBank/DDBJ databases">
        <title>Genome Survey of Euroglyphus maynei.</title>
        <authorList>
            <person name="Arlian L.G."/>
            <person name="Morgan M.S."/>
            <person name="Rider S.D."/>
        </authorList>
    </citation>
    <scope>NUCLEOTIDE SEQUENCE [LARGE SCALE GENOMIC DNA]</scope>
    <source>
        <strain evidence="11">Arlian Lab</strain>
        <tissue evidence="11">Whole body</tissue>
    </source>
</reference>
<keyword evidence="1 9" id="KW-0645">Protease</keyword>
<dbReference type="PANTHER" id="PTHR22726">
    <property type="entry name" value="METALLOENDOPEPTIDASE OMA1"/>
    <property type="match status" value="1"/>
</dbReference>
<dbReference type="InterPro" id="IPR001915">
    <property type="entry name" value="Peptidase_M48"/>
</dbReference>
<evidence type="ECO:0000256" key="8">
    <source>
        <dbReference type="ARBA" id="ARBA00042978"/>
    </source>
</evidence>
<sequence>VNELYEQLLLNDLTVEHDGKFLPSSNHSIQLCDRILRKLIETNKEFIDDEQIDTSWSTIIIDDDDDKNIDSYTIRSQKFLILTKKLVDICENDEHQLAYLIAHSLSHAILKHYREPLSNLRPTQLWTGLRLLYSIRLMWLFEPNEFLRKKLETFELIFSYDEWARDNCYRYYRKISNKINYSKTLEEETDRIAMQLLSRACFDVRRVNKFVDNCRRQMELKQKSTTTTTKSDDVDQSSKLHYLYQHGLNNESKWKQFNDEKLMKKILEFRNECGCDPLE</sequence>
<dbReference type="OrthoDB" id="7464992at2759"/>
<name>A0A1Y3BTD2_EURMA</name>
<dbReference type="GO" id="GO:0005743">
    <property type="term" value="C:mitochondrial inner membrane"/>
    <property type="evidence" value="ECO:0007669"/>
    <property type="project" value="TreeGrafter"/>
</dbReference>
<evidence type="ECO:0000256" key="7">
    <source>
        <dbReference type="ARBA" id="ARBA00040360"/>
    </source>
</evidence>
<comment type="cofactor">
    <cofactor evidence="9">
        <name>Zn(2+)</name>
        <dbReference type="ChEBI" id="CHEBI:29105"/>
    </cofactor>
    <text evidence="9">Binds 1 zinc ion per subunit.</text>
</comment>
<evidence type="ECO:0000256" key="2">
    <source>
        <dbReference type="ARBA" id="ARBA00022723"/>
    </source>
</evidence>
<protein>
    <recommendedName>
        <fullName evidence="7">Metalloendopeptidase OMA1, mitochondrial</fullName>
    </recommendedName>
    <alternativeName>
        <fullName evidence="8">Overlapping with the m-AAA protease 1 homolog</fullName>
    </alternativeName>
</protein>
<evidence type="ECO:0000256" key="4">
    <source>
        <dbReference type="ARBA" id="ARBA00022833"/>
    </source>
</evidence>
<feature type="non-terminal residue" evidence="11">
    <location>
        <position position="1"/>
    </location>
</feature>
<dbReference type="GO" id="GO:0034982">
    <property type="term" value="P:mitochondrial protein processing"/>
    <property type="evidence" value="ECO:0007669"/>
    <property type="project" value="TreeGrafter"/>
</dbReference>
<accession>A0A1Y3BTD2</accession>
<organism evidence="11 12">
    <name type="scientific">Euroglyphus maynei</name>
    <name type="common">Mayne's house dust mite</name>
    <dbReference type="NCBI Taxonomy" id="6958"/>
    <lineage>
        <taxon>Eukaryota</taxon>
        <taxon>Metazoa</taxon>
        <taxon>Ecdysozoa</taxon>
        <taxon>Arthropoda</taxon>
        <taxon>Chelicerata</taxon>
        <taxon>Arachnida</taxon>
        <taxon>Acari</taxon>
        <taxon>Acariformes</taxon>
        <taxon>Sarcoptiformes</taxon>
        <taxon>Astigmata</taxon>
        <taxon>Psoroptidia</taxon>
        <taxon>Analgoidea</taxon>
        <taxon>Pyroglyphidae</taxon>
        <taxon>Pyroglyphinae</taxon>
        <taxon>Euroglyphus</taxon>
    </lineage>
</organism>
<dbReference type="GO" id="GO:0006515">
    <property type="term" value="P:protein quality control for misfolded or incompletely synthesized proteins"/>
    <property type="evidence" value="ECO:0007669"/>
    <property type="project" value="TreeGrafter"/>
</dbReference>
<keyword evidence="2" id="KW-0479">Metal-binding</keyword>
<keyword evidence="12" id="KW-1185">Reference proteome</keyword>
<evidence type="ECO:0000313" key="11">
    <source>
        <dbReference type="EMBL" id="OTF83053.1"/>
    </source>
</evidence>
<gene>
    <name evidence="11" type="ORF">BLA29_008566</name>
</gene>
<dbReference type="GO" id="GO:0046872">
    <property type="term" value="F:metal ion binding"/>
    <property type="evidence" value="ECO:0007669"/>
    <property type="project" value="UniProtKB-KW"/>
</dbReference>
<keyword evidence="4 9" id="KW-0862">Zinc</keyword>
<comment type="caution">
    <text evidence="11">The sequence shown here is derived from an EMBL/GenBank/DDBJ whole genome shotgun (WGS) entry which is preliminary data.</text>
</comment>
<evidence type="ECO:0000259" key="10">
    <source>
        <dbReference type="Pfam" id="PF01435"/>
    </source>
</evidence>
<evidence type="ECO:0000313" key="12">
    <source>
        <dbReference type="Proteomes" id="UP000194236"/>
    </source>
</evidence>
<proteinExistence type="inferred from homology"/>
<dbReference type="Pfam" id="PF01435">
    <property type="entry name" value="Peptidase_M48"/>
    <property type="match status" value="1"/>
</dbReference>
<evidence type="ECO:0000256" key="3">
    <source>
        <dbReference type="ARBA" id="ARBA00022801"/>
    </source>
</evidence>
<dbReference type="AlphaFoldDB" id="A0A1Y3BTD2"/>
<dbReference type="InterPro" id="IPR051156">
    <property type="entry name" value="Mito/Outer_Membr_Metalloprot"/>
</dbReference>
<comment type="similarity">
    <text evidence="6 9">Belongs to the peptidase M48 family.</text>
</comment>
<evidence type="ECO:0000256" key="6">
    <source>
        <dbReference type="ARBA" id="ARBA00038233"/>
    </source>
</evidence>
<evidence type="ECO:0000256" key="1">
    <source>
        <dbReference type="ARBA" id="ARBA00022670"/>
    </source>
</evidence>
<dbReference type="Proteomes" id="UP000194236">
    <property type="component" value="Unassembled WGS sequence"/>
</dbReference>
<feature type="domain" description="Peptidase M48" evidence="10">
    <location>
        <begin position="56"/>
        <end position="222"/>
    </location>
</feature>
<evidence type="ECO:0000256" key="9">
    <source>
        <dbReference type="RuleBase" id="RU003983"/>
    </source>
</evidence>
<keyword evidence="3 9" id="KW-0378">Hydrolase</keyword>